<dbReference type="EMBL" id="AUZY01001445">
    <property type="protein sequence ID" value="EQD74847.1"/>
    <property type="molecule type" value="Genomic_DNA"/>
</dbReference>
<keyword evidence="1" id="KW-0812">Transmembrane</keyword>
<protein>
    <submittedName>
        <fullName evidence="2">TPR repeat protein</fullName>
    </submittedName>
</protein>
<reference evidence="2" key="1">
    <citation type="submission" date="2013-08" db="EMBL/GenBank/DDBJ databases">
        <authorList>
            <person name="Mendez C."/>
            <person name="Richter M."/>
            <person name="Ferrer M."/>
            <person name="Sanchez J."/>
        </authorList>
    </citation>
    <scope>NUCLEOTIDE SEQUENCE</scope>
</reference>
<dbReference type="AlphaFoldDB" id="T1BYP4"/>
<name>T1BYP4_9ZZZZ</name>
<accession>T1BYP4</accession>
<reference evidence="2" key="2">
    <citation type="journal article" date="2014" name="ISME J.">
        <title>Microbial stratification in low pH oxic and suboxic macroscopic growths along an acid mine drainage.</title>
        <authorList>
            <person name="Mendez-Garcia C."/>
            <person name="Mesa V."/>
            <person name="Sprenger R.R."/>
            <person name="Richter M."/>
            <person name="Diez M.S."/>
            <person name="Solano J."/>
            <person name="Bargiela R."/>
            <person name="Golyshina O.V."/>
            <person name="Manteca A."/>
            <person name="Ramos J.L."/>
            <person name="Gallego J.R."/>
            <person name="Llorente I."/>
            <person name="Martins Dos Santos V.A."/>
            <person name="Jensen O.N."/>
            <person name="Pelaez A.I."/>
            <person name="Sanchez J."/>
            <person name="Ferrer M."/>
        </authorList>
    </citation>
    <scope>NUCLEOTIDE SEQUENCE</scope>
</reference>
<keyword evidence="1" id="KW-0472">Membrane</keyword>
<evidence type="ECO:0000256" key="1">
    <source>
        <dbReference type="SAM" id="Phobius"/>
    </source>
</evidence>
<gene>
    <name evidence="2" type="ORF">B1B_02439</name>
</gene>
<keyword evidence="1" id="KW-1133">Transmembrane helix</keyword>
<proteinExistence type="predicted"/>
<organism evidence="2">
    <name type="scientific">mine drainage metagenome</name>
    <dbReference type="NCBI Taxonomy" id="410659"/>
    <lineage>
        <taxon>unclassified sequences</taxon>
        <taxon>metagenomes</taxon>
        <taxon>ecological metagenomes</taxon>
    </lineage>
</organism>
<sequence>VRDKPQAIFELYKSRNDVEEAFDVFKNLLHVDTPYLRDDDTLRGYVFASFISLIAYYRILKLLKNKKINNRISVKDALLQLSKIYLTDVGDRTIMAEIPKKVRELAGILELKPELFPQKVPS</sequence>
<evidence type="ECO:0000313" key="2">
    <source>
        <dbReference type="EMBL" id="EQD74847.1"/>
    </source>
</evidence>
<comment type="caution">
    <text evidence="2">The sequence shown here is derived from an EMBL/GenBank/DDBJ whole genome shotgun (WGS) entry which is preliminary data.</text>
</comment>
<feature type="transmembrane region" description="Helical" evidence="1">
    <location>
        <begin position="42"/>
        <end position="60"/>
    </location>
</feature>
<feature type="non-terminal residue" evidence="2">
    <location>
        <position position="1"/>
    </location>
</feature>